<protein>
    <submittedName>
        <fullName evidence="1">Uncharacterized protein</fullName>
    </submittedName>
</protein>
<comment type="caution">
    <text evidence="1">The sequence shown here is derived from an EMBL/GenBank/DDBJ whole genome shotgun (WGS) entry which is preliminary data.</text>
</comment>
<name>A0A9X6S6J6_9LACO</name>
<sequence>MITTKEFKAFLEDNTRQILALKNANLLKINAIDEETNENIANISYICYVDFAIGATPLSNYEKTKLIGLYDKANQQFYYHRIYSIYEFNQAFDKVAKEVGAISFKSLNRIVKKAIDKRLNSIYEETFIKRAIECRKDPEEEFKKAFMDKVITSFFETGTTVYGSDNDYLTKLDAYDYVKLVNDKEYVSELVDNYLSSKDSFVSDKTNLDINMEKHIYNQAKLKFERNVELNDEDKMILSLLKNISKVKNARTVKVVYEQGHNVVDLDLDVDQLRNCNYRNLVFRNYAFSSYAIKTRKEENYFRQMFRSEDNPFSDILVKGIKKVTYGRKTLYEVE</sequence>
<evidence type="ECO:0000313" key="2">
    <source>
        <dbReference type="Proteomes" id="UP000218139"/>
    </source>
</evidence>
<gene>
    <name evidence="1" type="ORF">A8C52_04565</name>
</gene>
<proteinExistence type="predicted"/>
<evidence type="ECO:0000313" key="1">
    <source>
        <dbReference type="EMBL" id="PAY49219.1"/>
    </source>
</evidence>
<accession>A0A9X6S6J6</accession>
<reference evidence="1 2" key="1">
    <citation type="submission" date="2016-05" db="EMBL/GenBank/DDBJ databases">
        <authorList>
            <person name="Lee J.-Y."/>
            <person name="Kim E.B."/>
            <person name="Choi Y.-J."/>
        </authorList>
    </citation>
    <scope>NUCLEOTIDE SEQUENCE [LARGE SCALE GENOMIC DNA]</scope>
    <source>
        <strain evidence="1 2">KLA006</strain>
    </source>
</reference>
<dbReference type="Proteomes" id="UP000218139">
    <property type="component" value="Unassembled WGS sequence"/>
</dbReference>
<organism evidence="1 2">
    <name type="scientific">Ligilactobacillus salivarius</name>
    <dbReference type="NCBI Taxonomy" id="1624"/>
    <lineage>
        <taxon>Bacteria</taxon>
        <taxon>Bacillati</taxon>
        <taxon>Bacillota</taxon>
        <taxon>Bacilli</taxon>
        <taxon>Lactobacillales</taxon>
        <taxon>Lactobacillaceae</taxon>
        <taxon>Ligilactobacillus</taxon>
    </lineage>
</organism>
<dbReference type="EMBL" id="LXZO01000044">
    <property type="protein sequence ID" value="PAY49219.1"/>
    <property type="molecule type" value="Genomic_DNA"/>
</dbReference>
<dbReference type="RefSeq" id="WP_086201387.1">
    <property type="nucleotide sequence ID" value="NZ_LXZG01000095.1"/>
</dbReference>
<dbReference type="AlphaFoldDB" id="A0A9X6S6J6"/>